<dbReference type="InterPro" id="IPR013525">
    <property type="entry name" value="ABC2_TM"/>
</dbReference>
<comment type="subcellular location">
    <subcellularLocation>
        <location evidence="1">Membrane</location>
        <topology evidence="1">Multi-pass membrane protein</topology>
    </subcellularLocation>
</comment>
<feature type="transmembrane region" description="Helical" evidence="10">
    <location>
        <begin position="762"/>
        <end position="782"/>
    </location>
</feature>
<evidence type="ECO:0000256" key="4">
    <source>
        <dbReference type="ARBA" id="ARBA00022692"/>
    </source>
</evidence>
<gene>
    <name evidence="13" type="ORF">BL253_33535</name>
</gene>
<feature type="transmembrane region" description="Helical" evidence="10">
    <location>
        <begin position="866"/>
        <end position="890"/>
    </location>
</feature>
<dbReference type="PANTHER" id="PTHR48041:SF139">
    <property type="entry name" value="PROTEIN SCARLET"/>
    <property type="match status" value="1"/>
</dbReference>
<dbReference type="AlphaFoldDB" id="A0A1V2I0W3"/>
<keyword evidence="3" id="KW-0597">Phosphoprotein</keyword>
<dbReference type="GO" id="GO:0005524">
    <property type="term" value="F:ATP binding"/>
    <property type="evidence" value="ECO:0007669"/>
    <property type="project" value="UniProtKB-KW"/>
</dbReference>
<feature type="region of interest" description="Disordered" evidence="9">
    <location>
        <begin position="106"/>
        <end position="168"/>
    </location>
</feature>
<dbReference type="SUPFAM" id="SSF52540">
    <property type="entry name" value="P-loop containing nucleoside triphosphate hydrolases"/>
    <property type="match status" value="1"/>
</dbReference>
<proteinExistence type="predicted"/>
<dbReference type="Pfam" id="PF00005">
    <property type="entry name" value="ABC_tran"/>
    <property type="match status" value="1"/>
</dbReference>
<dbReference type="Gene3D" id="3.40.50.300">
    <property type="entry name" value="P-loop containing nucleotide triphosphate hydrolases"/>
    <property type="match status" value="1"/>
</dbReference>
<evidence type="ECO:0000256" key="7">
    <source>
        <dbReference type="ARBA" id="ARBA00022989"/>
    </source>
</evidence>
<evidence type="ECO:0000256" key="6">
    <source>
        <dbReference type="ARBA" id="ARBA00022840"/>
    </source>
</evidence>
<evidence type="ECO:0000256" key="5">
    <source>
        <dbReference type="ARBA" id="ARBA00022741"/>
    </source>
</evidence>
<dbReference type="PROSITE" id="PS50006">
    <property type="entry name" value="FHA_DOMAIN"/>
    <property type="match status" value="2"/>
</dbReference>
<feature type="transmembrane region" description="Helical" evidence="10">
    <location>
        <begin position="678"/>
        <end position="697"/>
    </location>
</feature>
<comment type="caution">
    <text evidence="13">The sequence shown here is derived from an EMBL/GenBank/DDBJ whole genome shotgun (WGS) entry which is preliminary data.</text>
</comment>
<dbReference type="SUPFAM" id="SSF49879">
    <property type="entry name" value="SMAD/FHA domain"/>
    <property type="match status" value="2"/>
</dbReference>
<dbReference type="GO" id="GO:0016020">
    <property type="term" value="C:membrane"/>
    <property type="evidence" value="ECO:0007669"/>
    <property type="project" value="UniProtKB-SubCell"/>
</dbReference>
<feature type="domain" description="FHA" evidence="11">
    <location>
        <begin position="22"/>
        <end position="70"/>
    </location>
</feature>
<evidence type="ECO:0000259" key="12">
    <source>
        <dbReference type="PROSITE" id="PS50893"/>
    </source>
</evidence>
<dbReference type="GO" id="GO:0140359">
    <property type="term" value="F:ABC-type transporter activity"/>
    <property type="evidence" value="ECO:0007669"/>
    <property type="project" value="InterPro"/>
</dbReference>
<dbReference type="InterPro" id="IPR003439">
    <property type="entry name" value="ABC_transporter-like_ATP-bd"/>
</dbReference>
<keyword evidence="2" id="KW-0813">Transport</keyword>
<keyword evidence="14" id="KW-1185">Reference proteome</keyword>
<feature type="domain" description="FHA" evidence="11">
    <location>
        <begin position="219"/>
        <end position="268"/>
    </location>
</feature>
<dbReference type="SMART" id="SM00240">
    <property type="entry name" value="FHA"/>
    <property type="match status" value="2"/>
</dbReference>
<dbReference type="RefSeq" id="WP_076821757.1">
    <property type="nucleotide sequence ID" value="NZ_MOMC01000090.1"/>
</dbReference>
<dbReference type="CDD" id="cd00060">
    <property type="entry name" value="FHA"/>
    <property type="match status" value="1"/>
</dbReference>
<reference evidence="14" key="1">
    <citation type="submission" date="2016-10" db="EMBL/GenBank/DDBJ databases">
        <title>Frankia sp. NRRL B-16386 Genome sequencing.</title>
        <authorList>
            <person name="Ghodhbane-Gtari F."/>
            <person name="Swanson E."/>
            <person name="Gueddou A."/>
            <person name="Hezbri K."/>
            <person name="Ktari K."/>
            <person name="Nouioui I."/>
            <person name="Morris K."/>
            <person name="Simpson S."/>
            <person name="Abebe-Akele F."/>
            <person name="Thomas K."/>
            <person name="Gtari M."/>
            <person name="Tisa L.S."/>
        </authorList>
    </citation>
    <scope>NUCLEOTIDE SEQUENCE [LARGE SCALE GENOMIC DNA]</scope>
    <source>
        <strain evidence="14">NRRL B-16386</strain>
    </source>
</reference>
<accession>A0A1V2I0W3</accession>
<evidence type="ECO:0000259" key="11">
    <source>
        <dbReference type="PROSITE" id="PS50006"/>
    </source>
</evidence>
<keyword evidence="7 10" id="KW-1133">Transmembrane helix</keyword>
<feature type="region of interest" description="Disordered" evidence="9">
    <location>
        <begin position="188"/>
        <end position="217"/>
    </location>
</feature>
<dbReference type="Pfam" id="PF01061">
    <property type="entry name" value="ABC2_membrane"/>
    <property type="match status" value="1"/>
</dbReference>
<evidence type="ECO:0000256" key="1">
    <source>
        <dbReference type="ARBA" id="ARBA00004141"/>
    </source>
</evidence>
<dbReference type="InterPro" id="IPR008984">
    <property type="entry name" value="SMAD_FHA_dom_sf"/>
</dbReference>
<dbReference type="OrthoDB" id="9804819at2"/>
<dbReference type="InterPro" id="IPR050352">
    <property type="entry name" value="ABCG_transporters"/>
</dbReference>
<evidence type="ECO:0008006" key="15">
    <source>
        <dbReference type="Google" id="ProtNLM"/>
    </source>
</evidence>
<evidence type="ECO:0000313" key="13">
    <source>
        <dbReference type="EMBL" id="ONH23203.1"/>
    </source>
</evidence>
<sequence length="911" mass="95951">MSSGLTVRRRDKVFVVEPGQSFLVGRDATADLVIADPRVSRRHLLIEQAAEGWEVVDLGGGGTWLAGRRVSRVPVRAQSEFRLGSADGPRITVAVAVAMEAGAPATMPIRRLTPPPRSHEETAPPAPPAPGPSADPAGLRRPAAGESGHRLDGEPDPASGGEGTPDATAVGRHHAELTAHIGDLGGLAGPRLGSAGPGPAAVTELSGPGPVHPLRPGRMSVGRALTNDLVVGDLLASRRHAELTVGPGGVRVVDLGSANGTYVNGRRVERASLRAGDLIAIGHHMFRAIGDADDPRAVPTRLAEYLDTGDVAFEVEGLSVDIDGARLLHDISFRLPGRSLLAVIGPSGSGKTTLLGALTGFRPAGAGTVRYAGRDLYAEYDELRRRIGYVPQDDILHSTLTVRQALEYGARLRFPAETTRAERGARVDAVLTELGLTALGADELDLADVTATGQWTLPGGVDLSDRRVATLSGGQRKRTSVALELLTQPTLLYLDEPTSGLDPGLDQEVMRSLRRLADDGRTVVVATHSVAQLDVCDFLLVLTRGGHVAYFGGPRDALPFLGQASWADAFGVLKSADGAARFARRHRSSVHLAKNAPSASPGLVARRARAPLSTPRQQPMLSQLLTLSRRYGRIIASDHSYLRMIVAYPFLLGLLPRLVETPHGLRAVRTGEPNRDAIRVLLVVTLVASFLGMSNAIREIVKERPVYLRERAIGLSTTAYLGSKALILTAITTAQSAVITVMGFAGRTPADGVLTGQPMVEMMIVVAATGTAAAMMGLAVSALVDNADKAMPPLVLLSAAQLVLAGALIPLAGRPGLNQLSWLLPGRWGHAAAASVTDLVDVQKLTDPRLNPGVPPDPLWRHTTKILLLDLGALTVLGLASLAAAGLFLGRLDPRFSRPRPGRAADTATPR</sequence>
<dbReference type="InterPro" id="IPR027417">
    <property type="entry name" value="P-loop_NTPase"/>
</dbReference>
<dbReference type="InterPro" id="IPR003593">
    <property type="entry name" value="AAA+_ATPase"/>
</dbReference>
<dbReference type="SMART" id="SM00382">
    <property type="entry name" value="AAA"/>
    <property type="match status" value="1"/>
</dbReference>
<dbReference type="Proteomes" id="UP000188929">
    <property type="component" value="Unassembled WGS sequence"/>
</dbReference>
<dbReference type="Gene3D" id="2.60.200.20">
    <property type="match status" value="2"/>
</dbReference>
<feature type="compositionally biased region" description="Pro residues" evidence="9">
    <location>
        <begin position="124"/>
        <end position="133"/>
    </location>
</feature>
<keyword evidence="5" id="KW-0547">Nucleotide-binding</keyword>
<name>A0A1V2I0W3_9ACTN</name>
<keyword evidence="8 10" id="KW-0472">Membrane</keyword>
<evidence type="ECO:0000256" key="10">
    <source>
        <dbReference type="SAM" id="Phobius"/>
    </source>
</evidence>
<dbReference type="PROSITE" id="PS50893">
    <property type="entry name" value="ABC_TRANSPORTER_2"/>
    <property type="match status" value="1"/>
</dbReference>
<feature type="transmembrane region" description="Helical" evidence="10">
    <location>
        <begin position="794"/>
        <end position="813"/>
    </location>
</feature>
<evidence type="ECO:0000256" key="8">
    <source>
        <dbReference type="ARBA" id="ARBA00023136"/>
    </source>
</evidence>
<dbReference type="Pfam" id="PF00498">
    <property type="entry name" value="FHA"/>
    <property type="match status" value="2"/>
</dbReference>
<dbReference type="PANTHER" id="PTHR48041">
    <property type="entry name" value="ABC TRANSPORTER G FAMILY MEMBER 28"/>
    <property type="match status" value="1"/>
</dbReference>
<evidence type="ECO:0000256" key="3">
    <source>
        <dbReference type="ARBA" id="ARBA00022553"/>
    </source>
</evidence>
<evidence type="ECO:0000256" key="2">
    <source>
        <dbReference type="ARBA" id="ARBA00022448"/>
    </source>
</evidence>
<dbReference type="GO" id="GO:0016887">
    <property type="term" value="F:ATP hydrolysis activity"/>
    <property type="evidence" value="ECO:0007669"/>
    <property type="project" value="InterPro"/>
</dbReference>
<dbReference type="STRING" id="1834516.BL253_33535"/>
<keyword evidence="4 10" id="KW-0812">Transmembrane</keyword>
<dbReference type="InterPro" id="IPR000253">
    <property type="entry name" value="FHA_dom"/>
</dbReference>
<evidence type="ECO:0000256" key="9">
    <source>
        <dbReference type="SAM" id="MobiDB-lite"/>
    </source>
</evidence>
<feature type="domain" description="ABC transporter" evidence="12">
    <location>
        <begin position="306"/>
        <end position="570"/>
    </location>
</feature>
<keyword evidence="6" id="KW-0067">ATP-binding</keyword>
<dbReference type="EMBL" id="MOMC01000090">
    <property type="protein sequence ID" value="ONH23203.1"/>
    <property type="molecule type" value="Genomic_DNA"/>
</dbReference>
<feature type="transmembrane region" description="Helical" evidence="10">
    <location>
        <begin position="718"/>
        <end position="742"/>
    </location>
</feature>
<evidence type="ECO:0000313" key="14">
    <source>
        <dbReference type="Proteomes" id="UP000188929"/>
    </source>
</evidence>
<organism evidence="13 14">
    <name type="scientific">Pseudofrankia asymbiotica</name>
    <dbReference type="NCBI Taxonomy" id="1834516"/>
    <lineage>
        <taxon>Bacteria</taxon>
        <taxon>Bacillati</taxon>
        <taxon>Actinomycetota</taxon>
        <taxon>Actinomycetes</taxon>
        <taxon>Frankiales</taxon>
        <taxon>Frankiaceae</taxon>
        <taxon>Pseudofrankia</taxon>
    </lineage>
</organism>
<protein>
    <recommendedName>
        <fullName evidence="15">ABC transporter ATP-binding protein</fullName>
    </recommendedName>
</protein>